<feature type="region of interest" description="Disordered" evidence="1">
    <location>
        <begin position="41"/>
        <end position="64"/>
    </location>
</feature>
<sequence>MQKRLGWLITAILLLVFASVVIFFYHTSNVTKPAHTFAEQANTPSNHDLPTGKKKSAGTPTASDLKSKEFVANGRLTQVGQYRLTSSGVAEKLVGDNAVNAALQNHNFIYQVTRIARYKNTARSTKALQNARRVLNTPKLANGYETLVIAYRITNDSTTFGVTPGVTTIGFKGKPTMSELNGLVNDPKLSVAGIPAGGYTDATVTVFIPKGATNDIDLQFATVKDRHGNILVGPSAKLRVTF</sequence>
<keyword evidence="2" id="KW-0472">Membrane</keyword>
<comment type="caution">
    <text evidence="3">The sequence shown here is derived from an EMBL/GenBank/DDBJ whole genome shotgun (WGS) entry which is preliminary data.</text>
</comment>
<evidence type="ECO:0000256" key="1">
    <source>
        <dbReference type="SAM" id="MobiDB-lite"/>
    </source>
</evidence>
<organism evidence="3 4">
    <name type="scientific">Weissella cibaria</name>
    <dbReference type="NCBI Taxonomy" id="137591"/>
    <lineage>
        <taxon>Bacteria</taxon>
        <taxon>Bacillati</taxon>
        <taxon>Bacillota</taxon>
        <taxon>Bacilli</taxon>
        <taxon>Lactobacillales</taxon>
        <taxon>Lactobacillaceae</taxon>
        <taxon>Weissella</taxon>
    </lineage>
</organism>
<evidence type="ECO:0000256" key="2">
    <source>
        <dbReference type="SAM" id="Phobius"/>
    </source>
</evidence>
<dbReference type="Proteomes" id="UP000032287">
    <property type="component" value="Unassembled WGS sequence"/>
</dbReference>
<keyword evidence="2" id="KW-0812">Transmembrane</keyword>
<dbReference type="STRING" id="137591.AO080_09005"/>
<reference evidence="3 4" key="1">
    <citation type="journal article" date="2015" name="Microbiology (Mosc.)">
        <title>Genomics of the Weissella cibaria species with an examination of its metabolic traits.</title>
        <authorList>
            <person name="Lynch K.M."/>
            <person name="Lucid A."/>
            <person name="Arendt E.K."/>
            <person name="Sleator R.D."/>
            <person name="Lucey B."/>
            <person name="Coffey A."/>
        </authorList>
    </citation>
    <scope>NUCLEOTIDE SEQUENCE [LARGE SCALE GENOMIC DNA]</scope>
    <source>
        <strain evidence="3 4">MG1</strain>
    </source>
</reference>
<evidence type="ECO:0000313" key="4">
    <source>
        <dbReference type="Proteomes" id="UP000032287"/>
    </source>
</evidence>
<dbReference type="RefSeq" id="WP_043707425.1">
    <property type="nucleotide sequence ID" value="NZ_JALOCT010000001.1"/>
</dbReference>
<protein>
    <submittedName>
        <fullName evidence="3">Uncharacterized protein</fullName>
    </submittedName>
</protein>
<proteinExistence type="predicted"/>
<dbReference type="PATRIC" id="fig|137591.25.peg.1540"/>
<evidence type="ECO:0000313" key="3">
    <source>
        <dbReference type="EMBL" id="KIU19553.1"/>
    </source>
</evidence>
<dbReference type="EMBL" id="JWHU01000034">
    <property type="protein sequence ID" value="KIU19553.1"/>
    <property type="molecule type" value="Genomic_DNA"/>
</dbReference>
<accession>A0A0D1JDG8</accession>
<keyword evidence="2" id="KW-1133">Transmembrane helix</keyword>
<keyword evidence="4" id="KW-1185">Reference proteome</keyword>
<name>A0A0D1JDG8_9LACO</name>
<gene>
    <name evidence="3" type="ORF">QX99_01569</name>
</gene>
<feature type="transmembrane region" description="Helical" evidence="2">
    <location>
        <begin position="7"/>
        <end position="25"/>
    </location>
</feature>
<dbReference type="AlphaFoldDB" id="A0A0D1JDG8"/>